<dbReference type="AlphaFoldDB" id="A0A7S2E9L3"/>
<sequence length="281" mass="32091">MNKRTANGMTCMQRQQAKQKPNKRKHHEKSLGPTRDPRKRNARWKCMLSPMLSLILRYQFFDFKINTTKEILVSEGDMRRSKVPKGDTLHQNRPNSGSKGEECPATEHNRSKVGHVSKEISTKEFLDENEEQGQANTENTKQKKHQKKQNIAEKNLFSMKNVRRTIEAIAMVMLAIQKVFEWCIPAINTSTANANAQGRSLLKQEKNMQKLAIETQNNVPIKQSLGLGEPMELHEEAKEDCAKSAGVDNTAKARHGDEAAKAFKMQTRRLEEIIRKENANN</sequence>
<evidence type="ECO:0000256" key="1">
    <source>
        <dbReference type="SAM" id="MobiDB-lite"/>
    </source>
</evidence>
<feature type="compositionally biased region" description="Basic and acidic residues" evidence="1">
    <location>
        <begin position="99"/>
        <end position="126"/>
    </location>
</feature>
<proteinExistence type="predicted"/>
<dbReference type="EMBL" id="HBGN01011882">
    <property type="protein sequence ID" value="CAD9323497.1"/>
    <property type="molecule type" value="Transcribed_RNA"/>
</dbReference>
<name>A0A7S2E9L3_9STRA</name>
<gene>
    <name evidence="2" type="ORF">DBRI1063_LOCUS7579</name>
</gene>
<evidence type="ECO:0000313" key="2">
    <source>
        <dbReference type="EMBL" id="CAD9323497.1"/>
    </source>
</evidence>
<reference evidence="2" key="1">
    <citation type="submission" date="2021-01" db="EMBL/GenBank/DDBJ databases">
        <authorList>
            <person name="Corre E."/>
            <person name="Pelletier E."/>
            <person name="Niang G."/>
            <person name="Scheremetjew M."/>
            <person name="Finn R."/>
            <person name="Kale V."/>
            <person name="Holt S."/>
            <person name="Cochrane G."/>
            <person name="Meng A."/>
            <person name="Brown T."/>
            <person name="Cohen L."/>
        </authorList>
    </citation>
    <scope>NUCLEOTIDE SEQUENCE</scope>
    <source>
        <strain evidence="2">Pop2</strain>
    </source>
</reference>
<feature type="region of interest" description="Disordered" evidence="1">
    <location>
        <begin position="1"/>
        <end position="40"/>
    </location>
</feature>
<protein>
    <submittedName>
        <fullName evidence="2">Uncharacterized protein</fullName>
    </submittedName>
</protein>
<accession>A0A7S2E9L3</accession>
<organism evidence="2">
    <name type="scientific">Ditylum brightwellii</name>
    <dbReference type="NCBI Taxonomy" id="49249"/>
    <lineage>
        <taxon>Eukaryota</taxon>
        <taxon>Sar</taxon>
        <taxon>Stramenopiles</taxon>
        <taxon>Ochrophyta</taxon>
        <taxon>Bacillariophyta</taxon>
        <taxon>Mediophyceae</taxon>
        <taxon>Lithodesmiophycidae</taxon>
        <taxon>Lithodesmiales</taxon>
        <taxon>Lithodesmiaceae</taxon>
        <taxon>Ditylum</taxon>
    </lineage>
</organism>
<feature type="region of interest" description="Disordered" evidence="1">
    <location>
        <begin position="78"/>
        <end position="152"/>
    </location>
</feature>
<feature type="compositionally biased region" description="Polar residues" evidence="1">
    <location>
        <begin position="1"/>
        <end position="19"/>
    </location>
</feature>
<feature type="compositionally biased region" description="Basic and acidic residues" evidence="1">
    <location>
        <begin position="78"/>
        <end position="90"/>
    </location>
</feature>